<dbReference type="Pfam" id="PF03372">
    <property type="entry name" value="Exo_endo_phos"/>
    <property type="match status" value="1"/>
</dbReference>
<evidence type="ECO:0000256" key="1">
    <source>
        <dbReference type="SAM" id="Phobius"/>
    </source>
</evidence>
<dbReference type="SUPFAM" id="SSF56219">
    <property type="entry name" value="DNase I-like"/>
    <property type="match status" value="1"/>
</dbReference>
<dbReference type="AlphaFoldDB" id="A0AAV3QTF4"/>
<proteinExistence type="predicted"/>
<evidence type="ECO:0000259" key="2">
    <source>
        <dbReference type="Pfam" id="PF03372"/>
    </source>
</evidence>
<sequence length="134" mass="15652">MGLFWDTNQVICDVLEVRDQYMHLRVRCTVTQQVFLATFVYHVYNVSRRRNLWEYLTLLGASITLPWIVLGDFNCFLFPQDKRGGQALTAYLFHDLQEFMMATSLVDASSSGSFYTWTNGSIWSKLDRVLMNFV</sequence>
<protein>
    <recommendedName>
        <fullName evidence="2">Endonuclease/exonuclease/phosphatase domain-containing protein</fullName>
    </recommendedName>
</protein>
<dbReference type="Gene3D" id="3.60.10.10">
    <property type="entry name" value="Endonuclease/exonuclease/phosphatase"/>
    <property type="match status" value="1"/>
</dbReference>
<evidence type="ECO:0000313" key="3">
    <source>
        <dbReference type="EMBL" id="GAA0167309.1"/>
    </source>
</evidence>
<organism evidence="3 4">
    <name type="scientific">Lithospermum erythrorhizon</name>
    <name type="common">Purple gromwell</name>
    <name type="synonym">Lithospermum officinale var. erythrorhizon</name>
    <dbReference type="NCBI Taxonomy" id="34254"/>
    <lineage>
        <taxon>Eukaryota</taxon>
        <taxon>Viridiplantae</taxon>
        <taxon>Streptophyta</taxon>
        <taxon>Embryophyta</taxon>
        <taxon>Tracheophyta</taxon>
        <taxon>Spermatophyta</taxon>
        <taxon>Magnoliopsida</taxon>
        <taxon>eudicotyledons</taxon>
        <taxon>Gunneridae</taxon>
        <taxon>Pentapetalae</taxon>
        <taxon>asterids</taxon>
        <taxon>lamiids</taxon>
        <taxon>Boraginales</taxon>
        <taxon>Boraginaceae</taxon>
        <taxon>Boraginoideae</taxon>
        <taxon>Lithospermeae</taxon>
        <taxon>Lithospermum</taxon>
    </lineage>
</organism>
<dbReference type="EMBL" id="BAABME010023093">
    <property type="protein sequence ID" value="GAA0167309.1"/>
    <property type="molecule type" value="Genomic_DNA"/>
</dbReference>
<accession>A0AAV3QTF4</accession>
<dbReference type="PANTHER" id="PTHR33710">
    <property type="entry name" value="BNAC02G09200D PROTEIN"/>
    <property type="match status" value="1"/>
</dbReference>
<dbReference type="PANTHER" id="PTHR33710:SF64">
    <property type="entry name" value="ENDONUCLEASE_EXONUCLEASE_PHOSPHATASE DOMAIN-CONTAINING PROTEIN"/>
    <property type="match status" value="1"/>
</dbReference>
<keyword evidence="1" id="KW-1133">Transmembrane helix</keyword>
<name>A0AAV3QTF4_LITER</name>
<gene>
    <name evidence="3" type="ORF">LIER_40352</name>
</gene>
<keyword evidence="1" id="KW-0472">Membrane</keyword>
<comment type="caution">
    <text evidence="3">The sequence shown here is derived from an EMBL/GenBank/DDBJ whole genome shotgun (WGS) entry which is preliminary data.</text>
</comment>
<reference evidence="3 4" key="1">
    <citation type="submission" date="2024-01" db="EMBL/GenBank/DDBJ databases">
        <title>The complete chloroplast genome sequence of Lithospermum erythrorhizon: insights into the phylogenetic relationship among Boraginaceae species and the maternal lineages of purple gromwells.</title>
        <authorList>
            <person name="Okada T."/>
            <person name="Watanabe K."/>
        </authorList>
    </citation>
    <scope>NUCLEOTIDE SEQUENCE [LARGE SCALE GENOMIC DNA]</scope>
</reference>
<keyword evidence="1" id="KW-0812">Transmembrane</keyword>
<dbReference type="GO" id="GO:0003824">
    <property type="term" value="F:catalytic activity"/>
    <property type="evidence" value="ECO:0007669"/>
    <property type="project" value="InterPro"/>
</dbReference>
<feature type="domain" description="Endonuclease/exonuclease/phosphatase" evidence="2">
    <location>
        <begin position="22"/>
        <end position="132"/>
    </location>
</feature>
<evidence type="ECO:0000313" key="4">
    <source>
        <dbReference type="Proteomes" id="UP001454036"/>
    </source>
</evidence>
<keyword evidence="4" id="KW-1185">Reference proteome</keyword>
<dbReference type="InterPro" id="IPR036691">
    <property type="entry name" value="Endo/exonu/phosph_ase_sf"/>
</dbReference>
<dbReference type="Proteomes" id="UP001454036">
    <property type="component" value="Unassembled WGS sequence"/>
</dbReference>
<dbReference type="InterPro" id="IPR005135">
    <property type="entry name" value="Endo/exonuclease/phosphatase"/>
</dbReference>
<feature type="transmembrane region" description="Helical" evidence="1">
    <location>
        <begin position="52"/>
        <end position="70"/>
    </location>
</feature>